<accession>A0A6G1QX76</accession>
<dbReference type="InterPro" id="IPR036179">
    <property type="entry name" value="Ig-like_dom_sf"/>
</dbReference>
<dbReference type="Pfam" id="PF00129">
    <property type="entry name" value="MHC_I"/>
    <property type="match status" value="1"/>
</dbReference>
<dbReference type="PANTHER" id="PTHR16675">
    <property type="entry name" value="MHC CLASS I-RELATED"/>
    <property type="match status" value="1"/>
</dbReference>
<dbReference type="PROSITE" id="PS50835">
    <property type="entry name" value="IG_LIKE"/>
    <property type="match status" value="1"/>
</dbReference>
<dbReference type="InterPro" id="IPR011161">
    <property type="entry name" value="MHC_I-like_Ag-recog"/>
</dbReference>
<dbReference type="InterPro" id="IPR011162">
    <property type="entry name" value="MHC_I/II-like_Ag-recog"/>
</dbReference>
<keyword evidence="1" id="KW-0325">Glycoprotein</keyword>
<evidence type="ECO:0000256" key="2">
    <source>
        <dbReference type="SAM" id="Phobius"/>
    </source>
</evidence>
<evidence type="ECO:0000259" key="4">
    <source>
        <dbReference type="PROSITE" id="PS50835"/>
    </source>
</evidence>
<dbReference type="SMART" id="SM00407">
    <property type="entry name" value="IGc1"/>
    <property type="match status" value="1"/>
</dbReference>
<dbReference type="AlphaFoldDB" id="A0A6G1QX76"/>
<evidence type="ECO:0000256" key="3">
    <source>
        <dbReference type="SAM" id="SignalP"/>
    </source>
</evidence>
<dbReference type="Gene3D" id="2.60.40.10">
    <property type="entry name" value="Immunoglobulins"/>
    <property type="match status" value="1"/>
</dbReference>
<reference evidence="6" key="2">
    <citation type="submission" date="2019-02" db="EMBL/GenBank/DDBJ databases">
        <title>Opniocepnalus argus Var Kimnra genome.</title>
        <authorList>
            <person name="Zhou C."/>
            <person name="Xiao S."/>
        </authorList>
    </citation>
    <scope>NUCLEOTIDE SEQUENCE [LARGE SCALE GENOMIC DNA]</scope>
</reference>
<keyword evidence="6" id="KW-1185">Reference proteome</keyword>
<sequence length="354" mass="40472">MMETLLLLLLFCSVSSSVRHSLKYLITASTGLPTVPIFMAVMLVNDLQSCYCSSNKTLEVKHDAWKQLFDDTKLWDWVKEQCFDILPDLYKSRLHRFMQHFNQSTGVHVLQVMRGSEWDNKTGEVSGFMKCGYDGEDLMTLNLTTKTWIPLKGQADIIKKQWDADTGSNNERVNFITQIYPQWLKMYLSYGNKSLLKPVPPSVSLLQKSPSSPVRCHATGFYPERATMFWSKDGEELHEDVDHGEILPNHDGSFQMRVDLMNISSVKPEDWRRYDCVFQFSGVKVIITKLNEAVIRTNLVSPSQVPAGAVVGVVVGLMLLSACITGVFIWRKKNNNVDIRQTDHRSRDIRRDVL</sequence>
<keyword evidence="2" id="KW-1133">Transmembrane helix</keyword>
<feature type="signal peptide" evidence="3">
    <location>
        <begin position="1"/>
        <end position="17"/>
    </location>
</feature>
<organism evidence="5 6">
    <name type="scientific">Channa argus</name>
    <name type="common">Northern snakehead</name>
    <name type="synonym">Ophicephalus argus</name>
    <dbReference type="NCBI Taxonomy" id="215402"/>
    <lineage>
        <taxon>Eukaryota</taxon>
        <taxon>Metazoa</taxon>
        <taxon>Chordata</taxon>
        <taxon>Craniata</taxon>
        <taxon>Vertebrata</taxon>
        <taxon>Euteleostomi</taxon>
        <taxon>Actinopterygii</taxon>
        <taxon>Neopterygii</taxon>
        <taxon>Teleostei</taxon>
        <taxon>Neoteleostei</taxon>
        <taxon>Acanthomorphata</taxon>
        <taxon>Anabantaria</taxon>
        <taxon>Anabantiformes</taxon>
        <taxon>Channoidei</taxon>
        <taxon>Channidae</taxon>
        <taxon>Channa</taxon>
    </lineage>
</organism>
<dbReference type="FunFam" id="2.60.40.10:FF:000943">
    <property type="entry name" value="Classical MHC class I molecule, alpha-chain"/>
    <property type="match status" value="1"/>
</dbReference>
<feature type="transmembrane region" description="Helical" evidence="2">
    <location>
        <begin position="307"/>
        <end position="330"/>
    </location>
</feature>
<dbReference type="Proteomes" id="UP000503349">
    <property type="component" value="Chromosome 1"/>
</dbReference>
<dbReference type="GO" id="GO:0006955">
    <property type="term" value="P:immune response"/>
    <property type="evidence" value="ECO:0007669"/>
    <property type="project" value="TreeGrafter"/>
</dbReference>
<feature type="domain" description="Ig-like" evidence="4">
    <location>
        <begin position="201"/>
        <end position="276"/>
    </location>
</feature>
<evidence type="ECO:0000256" key="1">
    <source>
        <dbReference type="ARBA" id="ARBA00023180"/>
    </source>
</evidence>
<name>A0A6G1QX76_CHAAH</name>
<feature type="chain" id="PRO_5026070348" evidence="3">
    <location>
        <begin position="18"/>
        <end position="354"/>
    </location>
</feature>
<dbReference type="InterPro" id="IPR007110">
    <property type="entry name" value="Ig-like_dom"/>
</dbReference>
<dbReference type="Pfam" id="PF07654">
    <property type="entry name" value="C1-set"/>
    <property type="match status" value="1"/>
</dbReference>
<keyword evidence="3" id="KW-0732">Signal</keyword>
<dbReference type="Gene3D" id="3.30.500.10">
    <property type="entry name" value="MHC class I-like antigen recognition-like"/>
    <property type="match status" value="1"/>
</dbReference>
<evidence type="ECO:0000313" key="5">
    <source>
        <dbReference type="EMBL" id="KAF3707087.1"/>
    </source>
</evidence>
<dbReference type="InterPro" id="IPR037055">
    <property type="entry name" value="MHC_I-like_Ag-recog_sf"/>
</dbReference>
<proteinExistence type="predicted"/>
<reference evidence="5 6" key="1">
    <citation type="submission" date="2019-02" db="EMBL/GenBank/DDBJ databases">
        <title>Opniocepnalus argus genome.</title>
        <authorList>
            <person name="Zhou C."/>
            <person name="Xiao S."/>
        </authorList>
    </citation>
    <scope>NUCLEOTIDE SEQUENCE [LARGE SCALE GENOMIC DNA]</scope>
    <source>
        <strain evidence="5">OARG1902GOOAL</strain>
        <tissue evidence="5">Muscle</tissue>
    </source>
</reference>
<dbReference type="GO" id="GO:0005615">
    <property type="term" value="C:extracellular space"/>
    <property type="evidence" value="ECO:0007669"/>
    <property type="project" value="TreeGrafter"/>
</dbReference>
<dbReference type="InterPro" id="IPR050208">
    <property type="entry name" value="MHC_class-I_related"/>
</dbReference>
<dbReference type="SUPFAM" id="SSF54452">
    <property type="entry name" value="MHC antigen-recognition domain"/>
    <property type="match status" value="1"/>
</dbReference>
<dbReference type="GO" id="GO:0009897">
    <property type="term" value="C:external side of plasma membrane"/>
    <property type="evidence" value="ECO:0007669"/>
    <property type="project" value="TreeGrafter"/>
</dbReference>
<dbReference type="InterPro" id="IPR013783">
    <property type="entry name" value="Ig-like_fold"/>
</dbReference>
<keyword evidence="2" id="KW-0812">Transmembrane</keyword>
<dbReference type="EMBL" id="CM015712">
    <property type="protein sequence ID" value="KAF3707087.1"/>
    <property type="molecule type" value="Genomic_DNA"/>
</dbReference>
<dbReference type="InterPro" id="IPR003597">
    <property type="entry name" value="Ig_C1-set"/>
</dbReference>
<gene>
    <name evidence="5" type="ORF">EXN66_Car000260</name>
</gene>
<evidence type="ECO:0000313" key="6">
    <source>
        <dbReference type="Proteomes" id="UP000503349"/>
    </source>
</evidence>
<dbReference type="SUPFAM" id="SSF48726">
    <property type="entry name" value="Immunoglobulin"/>
    <property type="match status" value="1"/>
</dbReference>
<dbReference type="CDD" id="cd07698">
    <property type="entry name" value="IgC1_MHC_I_alpha3"/>
    <property type="match status" value="1"/>
</dbReference>
<keyword evidence="2" id="KW-0472">Membrane</keyword>
<dbReference type="PANTHER" id="PTHR16675:SF237">
    <property type="entry name" value="MHC CLASS I ANTIGEN TRANSCRIPT VARIANT 1-RELATED"/>
    <property type="match status" value="1"/>
</dbReference>
<protein>
    <submittedName>
        <fullName evidence="5">Major histocompatibility complex class I-related gene protein</fullName>
    </submittedName>
</protein>